<dbReference type="eggNOG" id="COG0457">
    <property type="taxonomic scope" value="Bacteria"/>
</dbReference>
<sequence length="194" mass="22146">MNKFFKWFLGCLFLIAISLSLYSFFVDGSLLAPRKSPIDTVSFSKNDLELDIVYNRPSKRGREVFGGLVPYKQVWRTGANEATTFKTNKPLRINNDSLPAGKYTLWTIPNDSTWQVMFNSKQYPWGVDTEMKPMREVEFDVITLSVPVQPTGITVEQFTLGFDNALDHLSLTMAWDETKIAVPLESFDKKISTK</sequence>
<name>G2EE30_9FLAO</name>
<dbReference type="InterPro" id="IPR021314">
    <property type="entry name" value="DUF2911"/>
</dbReference>
<comment type="caution">
    <text evidence="1">The sequence shown here is derived from an EMBL/GenBank/DDBJ whole genome shotgun (WGS) entry which is preliminary data.</text>
</comment>
<dbReference type="STRING" id="1046627.BZARG_2086"/>
<dbReference type="Pfam" id="PF11138">
    <property type="entry name" value="DUF2911"/>
    <property type="match status" value="1"/>
</dbReference>
<evidence type="ECO:0000313" key="1">
    <source>
        <dbReference type="EMBL" id="EGV43295.1"/>
    </source>
</evidence>
<accession>G2EE30</accession>
<keyword evidence="2" id="KW-1185">Reference proteome</keyword>
<dbReference type="EMBL" id="AFXZ01000032">
    <property type="protein sequence ID" value="EGV43295.1"/>
    <property type="molecule type" value="Genomic_DNA"/>
</dbReference>
<dbReference type="RefSeq" id="WP_008637511.1">
    <property type="nucleotide sequence ID" value="NZ_AFXZ01000032.1"/>
</dbReference>
<dbReference type="Proteomes" id="UP000003730">
    <property type="component" value="Unassembled WGS sequence"/>
</dbReference>
<gene>
    <name evidence="1" type="ORF">BZARG_2086</name>
</gene>
<reference evidence="1 2" key="1">
    <citation type="journal article" date="2008" name="Int. J. Syst. Evol. Microbiol.">
        <title>Bizionia argentinensis sp. nov., isolated from surface marine water in Antarctica.</title>
        <authorList>
            <person name="Bercovich A."/>
            <person name="Vazquez S.C."/>
            <person name="Yankilevich P."/>
            <person name="Coria S.H."/>
            <person name="Foti M."/>
            <person name="Hernandez E."/>
            <person name="Vidal A."/>
            <person name="Ruberto L."/>
            <person name="Melo C."/>
            <person name="Marenssi S."/>
            <person name="Criscuolo M."/>
            <person name="Memoli M."/>
            <person name="Arguelles M."/>
            <person name="Mac Cormack W.P."/>
        </authorList>
    </citation>
    <scope>NUCLEOTIDE SEQUENCE [LARGE SCALE GENOMIC DNA]</scope>
    <source>
        <strain evidence="1 2">JUB59</strain>
    </source>
</reference>
<dbReference type="PATRIC" id="fig|1046627.3.peg.1775"/>
<dbReference type="AlphaFoldDB" id="G2EE30"/>
<proteinExistence type="predicted"/>
<evidence type="ECO:0000313" key="2">
    <source>
        <dbReference type="Proteomes" id="UP000003730"/>
    </source>
</evidence>
<protein>
    <submittedName>
        <fullName evidence="1">DUF2911 domain-containing protein</fullName>
    </submittedName>
</protein>
<dbReference type="OrthoDB" id="187854at2"/>
<organism evidence="1 2">
    <name type="scientific">Bizionia argentinensis JUB59</name>
    <dbReference type="NCBI Taxonomy" id="1046627"/>
    <lineage>
        <taxon>Bacteria</taxon>
        <taxon>Pseudomonadati</taxon>
        <taxon>Bacteroidota</taxon>
        <taxon>Flavobacteriia</taxon>
        <taxon>Flavobacteriales</taxon>
        <taxon>Flavobacteriaceae</taxon>
        <taxon>Bizionia</taxon>
    </lineage>
</organism>